<gene>
    <name evidence="1" type="ORF">PM3016_5429</name>
</gene>
<dbReference type="Proteomes" id="UP000007523">
    <property type="component" value="Chromosome"/>
</dbReference>
<evidence type="ECO:0000313" key="1">
    <source>
        <dbReference type="EMBL" id="AFC32129.1"/>
    </source>
</evidence>
<dbReference type="Gene3D" id="3.10.450.40">
    <property type="match status" value="1"/>
</dbReference>
<dbReference type="EMBL" id="CP003235">
    <property type="protein sequence ID" value="AFC32129.1"/>
    <property type="molecule type" value="Genomic_DNA"/>
</dbReference>
<dbReference type="SUPFAM" id="SSF160719">
    <property type="entry name" value="gpW/gp25-like"/>
    <property type="match status" value="1"/>
</dbReference>
<proteinExistence type="predicted"/>
<name>H6NDT0_9BACL</name>
<keyword evidence="2" id="KW-1185">Reference proteome</keyword>
<dbReference type="RefSeq" id="WP_014371565.1">
    <property type="nucleotide sequence ID" value="NC_016935.1"/>
</dbReference>
<dbReference type="HOGENOM" id="CLU_142920_0_0_9"/>
<dbReference type="Pfam" id="PF10934">
    <property type="entry name" value="Sheath_initiator"/>
    <property type="match status" value="1"/>
</dbReference>
<sequence>MKSFKLGEDGDLVIQDGELLMVEGDEELLQCIRIEFSTYKGEWFLDSNMGVDYYGKILVKSPNYAVIKAELTAAILREPRIRTVDQIEFVNFDRAKRVLSIKFKATAWNGRTLESSEVIPGAG</sequence>
<dbReference type="AlphaFoldDB" id="H6NDT0"/>
<organism evidence="1 2">
    <name type="scientific">Paenibacillus mucilaginosus 3016</name>
    <dbReference type="NCBI Taxonomy" id="1116391"/>
    <lineage>
        <taxon>Bacteria</taxon>
        <taxon>Bacillati</taxon>
        <taxon>Bacillota</taxon>
        <taxon>Bacilli</taxon>
        <taxon>Bacillales</taxon>
        <taxon>Paenibacillaceae</taxon>
        <taxon>Paenibacillus</taxon>
    </lineage>
</organism>
<dbReference type="STRING" id="1116391.PM3016_5429"/>
<dbReference type="InterPro" id="IPR020288">
    <property type="entry name" value="Sheath_initiator"/>
</dbReference>
<reference evidence="1 2" key="1">
    <citation type="journal article" date="2012" name="J. Bacteriol.">
        <title>Complete Genome Sequence of Paenibacillus mucilaginosus 3016, a Bacterium Functional as Microbial Fertilizer.</title>
        <authorList>
            <person name="Ma M."/>
            <person name="Wang Z."/>
            <person name="Li L."/>
            <person name="Jiang X."/>
            <person name="Guan D."/>
            <person name="Cao F."/>
            <person name="Chen H."/>
            <person name="Wang X."/>
            <person name="Shen D."/>
            <person name="Du B."/>
            <person name="Li J."/>
        </authorList>
    </citation>
    <scope>NUCLEOTIDE SEQUENCE [LARGE SCALE GENOMIC DNA]</scope>
    <source>
        <strain evidence="1 2">3016</strain>
    </source>
</reference>
<dbReference type="KEGG" id="pmq:PM3016_5429"/>
<protein>
    <recommendedName>
        <fullName evidence="3">DUF2634 domain-containing protein</fullName>
    </recommendedName>
</protein>
<evidence type="ECO:0000313" key="2">
    <source>
        <dbReference type="Proteomes" id="UP000007523"/>
    </source>
</evidence>
<evidence type="ECO:0008006" key="3">
    <source>
        <dbReference type="Google" id="ProtNLM"/>
    </source>
</evidence>
<accession>H6NDT0</accession>